<dbReference type="InterPro" id="IPR007833">
    <property type="entry name" value="Capsule_polysaccharide_synth"/>
</dbReference>
<proteinExistence type="predicted"/>
<evidence type="ECO:0000313" key="3">
    <source>
        <dbReference type="Proteomes" id="UP000315321"/>
    </source>
</evidence>
<name>A0ABY3DRA0_9HYPH</name>
<feature type="region of interest" description="Disordered" evidence="1">
    <location>
        <begin position="23"/>
        <end position="44"/>
    </location>
</feature>
<organism evidence="2 3">
    <name type="scientific">Ancylobacter moscoviensis</name>
    <dbReference type="NCBI Taxonomy" id="2597768"/>
    <lineage>
        <taxon>Bacteria</taxon>
        <taxon>Pseudomonadati</taxon>
        <taxon>Pseudomonadota</taxon>
        <taxon>Alphaproteobacteria</taxon>
        <taxon>Hyphomicrobiales</taxon>
        <taxon>Xanthobacteraceae</taxon>
        <taxon>Ancylobacter</taxon>
    </lineage>
</organism>
<gene>
    <name evidence="2" type="ORF">FO470_11190</name>
</gene>
<sequence>MSAATAQGAAMNRVEHAGVAFDVPRRTATGTSSGMDEDTRRRGGGKGLAGRCFLFLQGPASPFGWRLARALRRRGARVVKVNLCGGDVVFWPGPARFYRGRPQDWPAYVERLMAEEAVSDLVLFGDCRPYHAPAVAAARARGAGLHLLEEGYVRPGWITRERHGVNAHSDLPRTSEGVREASAGLPEVIRAAEALPEPFARRALWDIAWHAGHAALAPLFFRYRRHTLVHPAADYAGWLVRWFSAPAAARRDRAAMSRLADGRPYFLLPLQLEGDYQMRVHSDFRSVEEVARLVLGSFARQAPSGARLVVKRHPYDTRLPATGRMIARLADEYGLADRVVFIEGGDIDALVVASAGVVLVNSTTAVIALRNGRPLKVLGRATYDMPGLAHQGSLDAFWREAPRPDAELVRAYRRLVIARTQIAGGFFAPAAIQRAVDGLVMRMVTEGAPA</sequence>
<dbReference type="CDD" id="cd16441">
    <property type="entry name" value="beta_Kdo_transferase_KpsS"/>
    <property type="match status" value="1"/>
</dbReference>
<protein>
    <submittedName>
        <fullName evidence="2">Capsular biosynthesis protein</fullName>
    </submittedName>
</protein>
<dbReference type="Pfam" id="PF05159">
    <property type="entry name" value="Capsule_synth"/>
    <property type="match status" value="1"/>
</dbReference>
<reference evidence="2 3" key="1">
    <citation type="submission" date="2019-07" db="EMBL/GenBank/DDBJ databases">
        <authorList>
            <person name="Grouzdev D.S."/>
        </authorList>
    </citation>
    <scope>NUCLEOTIDE SEQUENCE [LARGE SCALE GENOMIC DNA]</scope>
    <source>
        <strain evidence="2 3">3C</strain>
    </source>
</reference>
<dbReference type="RefSeq" id="WP_144343039.1">
    <property type="nucleotide sequence ID" value="NZ_VMBP01000003.1"/>
</dbReference>
<comment type="caution">
    <text evidence="2">The sequence shown here is derived from an EMBL/GenBank/DDBJ whole genome shotgun (WGS) entry which is preliminary data.</text>
</comment>
<accession>A0ABY3DRA0</accession>
<dbReference type="Proteomes" id="UP000315321">
    <property type="component" value="Unassembled WGS sequence"/>
</dbReference>
<dbReference type="EMBL" id="VMBP01000003">
    <property type="protein sequence ID" value="TSJ62123.1"/>
    <property type="molecule type" value="Genomic_DNA"/>
</dbReference>
<keyword evidence="3" id="KW-1185">Reference proteome</keyword>
<evidence type="ECO:0000256" key="1">
    <source>
        <dbReference type="SAM" id="MobiDB-lite"/>
    </source>
</evidence>
<evidence type="ECO:0000313" key="2">
    <source>
        <dbReference type="EMBL" id="TSJ62123.1"/>
    </source>
</evidence>